<dbReference type="eggNOG" id="KOG0828">
    <property type="taxonomic scope" value="Eukaryota"/>
</dbReference>
<keyword evidence="5" id="KW-0472">Membrane</keyword>
<dbReference type="GO" id="GO:0061630">
    <property type="term" value="F:ubiquitin protein ligase activity"/>
    <property type="evidence" value="ECO:0000318"/>
    <property type="project" value="GO_Central"/>
</dbReference>
<evidence type="ECO:0000313" key="8">
    <source>
        <dbReference type="Proteomes" id="UP000001542"/>
    </source>
</evidence>
<dbReference type="InterPro" id="IPR013083">
    <property type="entry name" value="Znf_RING/FYVE/PHD"/>
</dbReference>
<feature type="transmembrane region" description="Helical" evidence="5">
    <location>
        <begin position="143"/>
        <end position="161"/>
    </location>
</feature>
<accession>A2EES2</accession>
<dbReference type="PROSITE" id="PS50089">
    <property type="entry name" value="ZF_RING_2"/>
    <property type="match status" value="1"/>
</dbReference>
<dbReference type="InterPro" id="IPR011016">
    <property type="entry name" value="Znf_RING-CH"/>
</dbReference>
<dbReference type="InParanoid" id="A2EES2"/>
<gene>
    <name evidence="7" type="ORF">TVAG_051130</name>
</gene>
<keyword evidence="1" id="KW-0479">Metal-binding</keyword>
<keyword evidence="3" id="KW-0862">Zinc</keyword>
<dbReference type="VEuPathDB" id="TrichDB:TVAG_051130"/>
<evidence type="ECO:0000256" key="1">
    <source>
        <dbReference type="ARBA" id="ARBA00022723"/>
    </source>
</evidence>
<dbReference type="Gene3D" id="3.30.40.10">
    <property type="entry name" value="Zinc/RING finger domain, C3HC4 (zinc finger)"/>
    <property type="match status" value="1"/>
</dbReference>
<reference evidence="7" key="1">
    <citation type="submission" date="2006-10" db="EMBL/GenBank/DDBJ databases">
        <authorList>
            <person name="Amadeo P."/>
            <person name="Zhao Q."/>
            <person name="Wortman J."/>
            <person name="Fraser-Liggett C."/>
            <person name="Carlton J."/>
        </authorList>
    </citation>
    <scope>NUCLEOTIDE SEQUENCE</scope>
    <source>
        <strain evidence="7">G3</strain>
    </source>
</reference>
<evidence type="ECO:0000256" key="5">
    <source>
        <dbReference type="SAM" id="Phobius"/>
    </source>
</evidence>
<evidence type="ECO:0000256" key="4">
    <source>
        <dbReference type="PROSITE-ProRule" id="PRU00175"/>
    </source>
</evidence>
<feature type="transmembrane region" description="Helical" evidence="5">
    <location>
        <begin position="78"/>
        <end position="97"/>
    </location>
</feature>
<dbReference type="SMR" id="A2EES2"/>
<feature type="transmembrane region" description="Helical" evidence="5">
    <location>
        <begin position="272"/>
        <end position="289"/>
    </location>
</feature>
<dbReference type="KEGG" id="tva:4766787"/>
<evidence type="ECO:0000259" key="6">
    <source>
        <dbReference type="PROSITE" id="PS50089"/>
    </source>
</evidence>
<dbReference type="Pfam" id="PF13639">
    <property type="entry name" value="zf-RING_2"/>
    <property type="match status" value="1"/>
</dbReference>
<dbReference type="SUPFAM" id="SSF57850">
    <property type="entry name" value="RING/U-box"/>
    <property type="match status" value="1"/>
</dbReference>
<dbReference type="VEuPathDB" id="TrichDB:TVAGG3_0982080"/>
<dbReference type="PANTHER" id="PTHR22763:SF185">
    <property type="entry name" value="E3 UBIQUITIN-PROTEIN LIGASE RHF2A"/>
    <property type="match status" value="1"/>
</dbReference>
<dbReference type="EMBL" id="DS113369">
    <property type="protein sequence ID" value="EAY08878.1"/>
    <property type="molecule type" value="Genomic_DNA"/>
</dbReference>
<dbReference type="GO" id="GO:0008270">
    <property type="term" value="F:zinc ion binding"/>
    <property type="evidence" value="ECO:0007669"/>
    <property type="project" value="UniProtKB-KW"/>
</dbReference>
<sequence length="370" mass="42580">MNAVIQSFNTKNFTFEDIHKTIVDYILTTKFIAPFLISFNATVKDINGVPGLVGRELFSSKNVTFLSTLVDPTKIQKLIKIFTVILAFSVIFNYYGWKSINSLFTSMQPSLQLSPLSISLHATFDFAHTVFVTFKIPATSSESYLYLIFVVSAGMLVYVFFENTFSVRIHAIHTVDQTTIPFWIRFLSIIALHSCFIATHYYILENLSQYPLLSFITISSPFLPQIIYTFFNSNARKKDNVFIINELISKSIIILYYGFISNHIYKKIYPREASIAFGLLVFQAMLVILQNQFGSHLCFPDFLFAESYDYYQPHEIQEGEVCPICFSPIEIDDEVMVTPCEHAFHAECLQRWMEEELVCPMCRANLPPLR</sequence>
<evidence type="ECO:0000256" key="3">
    <source>
        <dbReference type="ARBA" id="ARBA00022833"/>
    </source>
</evidence>
<dbReference type="GO" id="GO:0012505">
    <property type="term" value="C:endomembrane system"/>
    <property type="evidence" value="ECO:0000318"/>
    <property type="project" value="GO_Central"/>
</dbReference>
<dbReference type="InterPro" id="IPR001841">
    <property type="entry name" value="Znf_RING"/>
</dbReference>
<proteinExistence type="predicted"/>
<dbReference type="SMART" id="SM00744">
    <property type="entry name" value="RINGv"/>
    <property type="match status" value="1"/>
</dbReference>
<name>A2EES2_TRIV3</name>
<dbReference type="STRING" id="5722.A2EES2"/>
<dbReference type="InterPro" id="IPR050731">
    <property type="entry name" value="HRD1_E3_ubiq-ligases"/>
</dbReference>
<organism evidence="7 8">
    <name type="scientific">Trichomonas vaginalis (strain ATCC PRA-98 / G3)</name>
    <dbReference type="NCBI Taxonomy" id="412133"/>
    <lineage>
        <taxon>Eukaryota</taxon>
        <taxon>Metamonada</taxon>
        <taxon>Parabasalia</taxon>
        <taxon>Trichomonadida</taxon>
        <taxon>Trichomonadidae</taxon>
        <taxon>Trichomonas</taxon>
    </lineage>
</organism>
<dbReference type="GO" id="GO:0043161">
    <property type="term" value="P:proteasome-mediated ubiquitin-dependent protein catabolic process"/>
    <property type="evidence" value="ECO:0000318"/>
    <property type="project" value="GO_Central"/>
</dbReference>
<dbReference type="SMART" id="SM00184">
    <property type="entry name" value="RING"/>
    <property type="match status" value="1"/>
</dbReference>
<keyword evidence="5" id="KW-1133">Transmembrane helix</keyword>
<protein>
    <recommendedName>
        <fullName evidence="6">RING-type domain-containing protein</fullName>
    </recommendedName>
</protein>
<reference evidence="7" key="2">
    <citation type="journal article" date="2007" name="Science">
        <title>Draft genome sequence of the sexually transmitted pathogen Trichomonas vaginalis.</title>
        <authorList>
            <person name="Carlton J.M."/>
            <person name="Hirt R.P."/>
            <person name="Silva J.C."/>
            <person name="Delcher A.L."/>
            <person name="Schatz M."/>
            <person name="Zhao Q."/>
            <person name="Wortman J.R."/>
            <person name="Bidwell S.L."/>
            <person name="Alsmark U.C.M."/>
            <person name="Besteiro S."/>
            <person name="Sicheritz-Ponten T."/>
            <person name="Noel C.J."/>
            <person name="Dacks J.B."/>
            <person name="Foster P.G."/>
            <person name="Simillion C."/>
            <person name="Van de Peer Y."/>
            <person name="Miranda-Saavedra D."/>
            <person name="Barton G.J."/>
            <person name="Westrop G.D."/>
            <person name="Mueller S."/>
            <person name="Dessi D."/>
            <person name="Fiori P.L."/>
            <person name="Ren Q."/>
            <person name="Paulsen I."/>
            <person name="Zhang H."/>
            <person name="Bastida-Corcuera F.D."/>
            <person name="Simoes-Barbosa A."/>
            <person name="Brown M.T."/>
            <person name="Hayes R.D."/>
            <person name="Mukherjee M."/>
            <person name="Okumura C.Y."/>
            <person name="Schneider R."/>
            <person name="Smith A.J."/>
            <person name="Vanacova S."/>
            <person name="Villalvazo M."/>
            <person name="Haas B.J."/>
            <person name="Pertea M."/>
            <person name="Feldblyum T.V."/>
            <person name="Utterback T.R."/>
            <person name="Shu C.L."/>
            <person name="Osoegawa K."/>
            <person name="de Jong P.J."/>
            <person name="Hrdy I."/>
            <person name="Horvathova L."/>
            <person name="Zubacova Z."/>
            <person name="Dolezal P."/>
            <person name="Malik S.B."/>
            <person name="Logsdon J.M. Jr."/>
            <person name="Henze K."/>
            <person name="Gupta A."/>
            <person name="Wang C.C."/>
            <person name="Dunne R.L."/>
            <person name="Upcroft J.A."/>
            <person name="Upcroft P."/>
            <person name="White O."/>
            <person name="Salzberg S.L."/>
            <person name="Tang P."/>
            <person name="Chiu C.-H."/>
            <person name="Lee Y.-S."/>
            <person name="Embley T.M."/>
            <person name="Coombs G.H."/>
            <person name="Mottram J.C."/>
            <person name="Tachezy J."/>
            <person name="Fraser-Liggett C.M."/>
            <person name="Johnson P.J."/>
        </authorList>
    </citation>
    <scope>NUCLEOTIDE SEQUENCE [LARGE SCALE GENOMIC DNA]</scope>
    <source>
        <strain evidence="7">G3</strain>
    </source>
</reference>
<keyword evidence="5" id="KW-0812">Transmembrane</keyword>
<keyword evidence="2 4" id="KW-0863">Zinc-finger</keyword>
<dbReference type="OrthoDB" id="8062037at2759"/>
<evidence type="ECO:0000313" key="7">
    <source>
        <dbReference type="EMBL" id="EAY08878.1"/>
    </source>
</evidence>
<feature type="transmembrane region" description="Helical" evidence="5">
    <location>
        <begin position="243"/>
        <end position="260"/>
    </location>
</feature>
<dbReference type="PANTHER" id="PTHR22763">
    <property type="entry name" value="RING ZINC FINGER PROTEIN"/>
    <property type="match status" value="1"/>
</dbReference>
<feature type="domain" description="RING-type" evidence="6">
    <location>
        <begin position="322"/>
        <end position="363"/>
    </location>
</feature>
<evidence type="ECO:0000256" key="2">
    <source>
        <dbReference type="ARBA" id="ARBA00022771"/>
    </source>
</evidence>
<dbReference type="AlphaFoldDB" id="A2EES2"/>
<keyword evidence="8" id="KW-1185">Reference proteome</keyword>
<dbReference type="Proteomes" id="UP000001542">
    <property type="component" value="Unassembled WGS sequence"/>
</dbReference>
<feature type="transmembrane region" description="Helical" evidence="5">
    <location>
        <begin position="182"/>
        <end position="204"/>
    </location>
</feature>
<dbReference type="RefSeq" id="XP_001321101.1">
    <property type="nucleotide sequence ID" value="XM_001321066.1"/>
</dbReference>